<keyword evidence="4" id="KW-1185">Reference proteome</keyword>
<evidence type="ECO:0000313" key="3">
    <source>
        <dbReference type="EMBL" id="GJT69721.1"/>
    </source>
</evidence>
<keyword evidence="3" id="KW-0347">Helicase</keyword>
<keyword evidence="3" id="KW-0547">Nucleotide-binding</keyword>
<gene>
    <name evidence="3" type="ORF">Tco_1029007</name>
</gene>
<name>A0ABQ5G277_9ASTR</name>
<accession>A0ABQ5G277</accession>
<proteinExistence type="predicted"/>
<dbReference type="InterPro" id="IPR025476">
    <property type="entry name" value="Helitron_helicase-like"/>
</dbReference>
<keyword evidence="3" id="KW-0067">ATP-binding</keyword>
<evidence type="ECO:0000256" key="1">
    <source>
        <dbReference type="SAM" id="MobiDB-lite"/>
    </source>
</evidence>
<evidence type="ECO:0000313" key="4">
    <source>
        <dbReference type="Proteomes" id="UP001151760"/>
    </source>
</evidence>
<evidence type="ECO:0000259" key="2">
    <source>
        <dbReference type="Pfam" id="PF14214"/>
    </source>
</evidence>
<comment type="caution">
    <text evidence="3">The sequence shown here is derived from an EMBL/GenBank/DDBJ whole genome shotgun (WGS) entry which is preliminary data.</text>
</comment>
<dbReference type="GO" id="GO:0004386">
    <property type="term" value="F:helicase activity"/>
    <property type="evidence" value="ECO:0007669"/>
    <property type="project" value="UniProtKB-KW"/>
</dbReference>
<protein>
    <submittedName>
        <fullName evidence="3">DNA helicase</fullName>
    </submittedName>
</protein>
<reference evidence="3" key="1">
    <citation type="journal article" date="2022" name="Int. J. Mol. Sci.">
        <title>Draft Genome of Tanacetum Coccineum: Genomic Comparison of Closely Related Tanacetum-Family Plants.</title>
        <authorList>
            <person name="Yamashiro T."/>
            <person name="Shiraishi A."/>
            <person name="Nakayama K."/>
            <person name="Satake H."/>
        </authorList>
    </citation>
    <scope>NUCLEOTIDE SEQUENCE</scope>
</reference>
<dbReference type="EMBL" id="BQNB010018014">
    <property type="protein sequence ID" value="GJT69721.1"/>
    <property type="molecule type" value="Genomic_DNA"/>
</dbReference>
<dbReference type="PANTHER" id="PTHR45786">
    <property type="entry name" value="DNA BINDING PROTEIN-LIKE"/>
    <property type="match status" value="1"/>
</dbReference>
<dbReference type="Pfam" id="PF14214">
    <property type="entry name" value="Helitron_like_N"/>
    <property type="match status" value="1"/>
</dbReference>
<feature type="region of interest" description="Disordered" evidence="1">
    <location>
        <begin position="25"/>
        <end position="85"/>
    </location>
</feature>
<reference evidence="3" key="2">
    <citation type="submission" date="2022-01" db="EMBL/GenBank/DDBJ databases">
        <authorList>
            <person name="Yamashiro T."/>
            <person name="Shiraishi A."/>
            <person name="Satake H."/>
            <person name="Nakayama K."/>
        </authorList>
    </citation>
    <scope>NUCLEOTIDE SEQUENCE</scope>
</reference>
<dbReference type="Proteomes" id="UP001151760">
    <property type="component" value="Unassembled WGS sequence"/>
</dbReference>
<feature type="compositionally biased region" description="Polar residues" evidence="1">
    <location>
        <begin position="29"/>
        <end position="43"/>
    </location>
</feature>
<feature type="compositionally biased region" description="Basic residues" evidence="1">
    <location>
        <begin position="60"/>
        <end position="69"/>
    </location>
</feature>
<keyword evidence="3" id="KW-0378">Hydrolase</keyword>
<organism evidence="3 4">
    <name type="scientific">Tanacetum coccineum</name>
    <dbReference type="NCBI Taxonomy" id="301880"/>
    <lineage>
        <taxon>Eukaryota</taxon>
        <taxon>Viridiplantae</taxon>
        <taxon>Streptophyta</taxon>
        <taxon>Embryophyta</taxon>
        <taxon>Tracheophyta</taxon>
        <taxon>Spermatophyta</taxon>
        <taxon>Magnoliopsida</taxon>
        <taxon>eudicotyledons</taxon>
        <taxon>Gunneridae</taxon>
        <taxon>Pentapetalae</taxon>
        <taxon>asterids</taxon>
        <taxon>campanulids</taxon>
        <taxon>Asterales</taxon>
        <taxon>Asteraceae</taxon>
        <taxon>Asteroideae</taxon>
        <taxon>Anthemideae</taxon>
        <taxon>Anthemidinae</taxon>
        <taxon>Tanacetum</taxon>
    </lineage>
</organism>
<sequence>MSDVGVSGGSAALHTHFQDTMNVIHPHIPSNSRATSGSQQLSTPVRSPRVREVPNVNNRARARRDHTRRGSIVGDENSSSQVRASGPPVGYKHLGGCDYSCQHCGALFWYEERIKNNPRGARPRYNGCCKGGRVVLRTYEIYPEYIKTLLEDRHFLENIRAYNQMFSMTSLGARVDESINNGRGPYMFKISGQLYHWIGSLCPSEGEPPRFLQLYIYDTDNEVDNRLSHFGGENSVLQRDIVEGLIDLLDTHNALVQLFRTAREKFEDTNIPNFKVRLYNVIGAREYELPTGDMLGAIVYEAGPEANMDYDIVLEERSGHPQRVHKLHPSYRTRSLFQQYVVTAFCVVEQNRIDFIREHQNDIRNEYLSGIYDAINRGDNDGSDCGSRLILPQSFTGGPRYMYSHYLDALAICRVHGNPSCFITFTCNVKWPEITDYMAQFPLLTTTDRADVVDRVLEMKIHPFVAYLRDSQPFGKVVAVLYTVEFQKRCLPHCHTLLWIDESVRIRRDEDIDIYISAELPLPNVDPEGYRIVSELMMHGPCGLANPSATCM</sequence>
<dbReference type="PANTHER" id="PTHR45786:SF74">
    <property type="entry name" value="ATP-DEPENDENT DNA HELICASE"/>
    <property type="match status" value="1"/>
</dbReference>
<feature type="domain" description="Helitron helicase-like" evidence="2">
    <location>
        <begin position="323"/>
        <end position="498"/>
    </location>
</feature>